<evidence type="ECO:0000313" key="1">
    <source>
        <dbReference type="EMBL" id="VWC90970.1"/>
    </source>
</evidence>
<sequence>MTTTTDKSRADALTRESIEAVARKYAGAYFTGLLFQDADSFARFSDELILVASPVEQHEAVPAVELSNVHEVLTSGKGFWRTCSGCHESEDGHPVGEYPYSDILQCDLGAGCAECGGIGAVWDNTDYDDLVDFLERREADADAKQPEPPVTDEWAAFDYDDVVSICDAHGIGLPVDCIEMVVEIVRHAAPPAQVATRQGLTDALRQAREELAQVEWENDPPARITDLFSTIDALLVAQQPEPRDAIERSKRILTVVDDYHEKPTRDTRTALRVALMYEFQREPRAEVTDDDKVCAERYRCLRRGQRWSVINGIGDTLRADELDAAIDAARGHGWDKNPWVWVVEFRTGRCLETTPPRNSPRR</sequence>
<proteinExistence type="predicted"/>
<dbReference type="AlphaFoldDB" id="A0A6P2UF97"/>
<reference evidence="1 2" key="1">
    <citation type="submission" date="2019-09" db="EMBL/GenBank/DDBJ databases">
        <authorList>
            <person name="Depoorter E."/>
        </authorList>
    </citation>
    <scope>NUCLEOTIDE SEQUENCE [LARGE SCALE GENOMIC DNA]</scope>
    <source>
        <strain evidence="1">R-18112</strain>
    </source>
</reference>
<dbReference type="Proteomes" id="UP000494274">
    <property type="component" value="Unassembled WGS sequence"/>
</dbReference>
<protein>
    <submittedName>
        <fullName evidence="1">Uncharacterized protein</fullName>
    </submittedName>
</protein>
<evidence type="ECO:0000313" key="2">
    <source>
        <dbReference type="Proteomes" id="UP000494274"/>
    </source>
</evidence>
<organism evidence="1 2">
    <name type="scientific">Burkholderia lata (strain ATCC 17760 / DSM 23089 / LMG 22485 / NCIMB 9086 / R18194 / 383)</name>
    <dbReference type="NCBI Taxonomy" id="482957"/>
    <lineage>
        <taxon>Bacteria</taxon>
        <taxon>Pseudomonadati</taxon>
        <taxon>Pseudomonadota</taxon>
        <taxon>Betaproteobacteria</taxon>
        <taxon>Burkholderiales</taxon>
        <taxon>Burkholderiaceae</taxon>
        <taxon>Burkholderia</taxon>
        <taxon>Burkholderia cepacia complex</taxon>
    </lineage>
</organism>
<name>A0A6P2UF97_BURL3</name>
<dbReference type="RefSeq" id="WP_174980585.1">
    <property type="nucleotide sequence ID" value="NZ_CABVQI010000009.1"/>
</dbReference>
<gene>
    <name evidence="1" type="ORF">BLA18112_03318</name>
</gene>
<dbReference type="EMBL" id="CABVQI010000009">
    <property type="protein sequence ID" value="VWC90970.1"/>
    <property type="molecule type" value="Genomic_DNA"/>
</dbReference>
<accession>A0A6P2UF97</accession>